<protein>
    <submittedName>
        <fullName evidence="1">Uncharacterized protein</fullName>
    </submittedName>
</protein>
<evidence type="ECO:0000313" key="2">
    <source>
        <dbReference type="Proteomes" id="UP000675880"/>
    </source>
</evidence>
<evidence type="ECO:0000313" key="1">
    <source>
        <dbReference type="EMBL" id="CAE6696704.1"/>
    </source>
</evidence>
<comment type="caution">
    <text evidence="1">The sequence shown here is derived from an EMBL/GenBank/DDBJ whole genome shotgun (WGS) entry which is preliminary data.</text>
</comment>
<reference evidence="1 2" key="1">
    <citation type="submission" date="2021-02" db="EMBL/GenBank/DDBJ databases">
        <authorList>
            <person name="Han P."/>
        </authorList>
    </citation>
    <scope>NUCLEOTIDE SEQUENCE [LARGE SCALE GENOMIC DNA]</scope>
    <source>
        <strain evidence="1">Candidatus Nitrospira sp. ZN2</strain>
    </source>
</reference>
<sequence>MTHEFRTFGLEGAVRDRWPLVDTSYMLVAMFFARDKDSYRHNVAVIQ</sequence>
<keyword evidence="2" id="KW-1185">Reference proteome</keyword>
<gene>
    <name evidence="1" type="ORF">NSPZN2_10492</name>
</gene>
<accession>A0ABM8QH49</accession>
<organism evidence="1 2">
    <name type="scientific">Nitrospira defluvii</name>
    <dbReference type="NCBI Taxonomy" id="330214"/>
    <lineage>
        <taxon>Bacteria</taxon>
        <taxon>Pseudomonadati</taxon>
        <taxon>Nitrospirota</taxon>
        <taxon>Nitrospiria</taxon>
        <taxon>Nitrospirales</taxon>
        <taxon>Nitrospiraceae</taxon>
        <taxon>Nitrospira</taxon>
    </lineage>
</organism>
<name>A0ABM8QH49_9BACT</name>
<dbReference type="EMBL" id="CAJNBJ010000001">
    <property type="protein sequence ID" value="CAE6696704.1"/>
    <property type="molecule type" value="Genomic_DNA"/>
</dbReference>
<proteinExistence type="predicted"/>
<dbReference type="Proteomes" id="UP000675880">
    <property type="component" value="Unassembled WGS sequence"/>
</dbReference>